<reference evidence="16" key="1">
    <citation type="submission" date="2020-03" db="EMBL/GenBank/DDBJ databases">
        <title>Five strains of Vibrio campbellii isolated from Mariana Trench.</title>
        <authorList>
            <person name="Liang J."/>
            <person name="Zhang X.-H."/>
        </authorList>
    </citation>
    <scope>NUCLEOTIDE SEQUENCE</scope>
    <source>
        <strain evidence="16">LJC014</strain>
    </source>
</reference>
<organism evidence="16 17">
    <name type="scientific">Vibrio campbellii</name>
    <dbReference type="NCBI Taxonomy" id="680"/>
    <lineage>
        <taxon>Bacteria</taxon>
        <taxon>Pseudomonadati</taxon>
        <taxon>Pseudomonadota</taxon>
        <taxon>Gammaproteobacteria</taxon>
        <taxon>Vibrionales</taxon>
        <taxon>Vibrionaceae</taxon>
        <taxon>Vibrio</taxon>
    </lineage>
</organism>
<dbReference type="GO" id="GO:0005886">
    <property type="term" value="C:plasma membrane"/>
    <property type="evidence" value="ECO:0007669"/>
    <property type="project" value="TreeGrafter"/>
</dbReference>
<dbReference type="Proteomes" id="UP001058687">
    <property type="component" value="Chromosome 1"/>
</dbReference>
<keyword evidence="13" id="KW-0479">Metal-binding</keyword>
<evidence type="ECO:0000256" key="9">
    <source>
        <dbReference type="ARBA" id="ARBA00031996"/>
    </source>
</evidence>
<protein>
    <recommendedName>
        <fullName evidence="5">Enterobactin synthase component D</fullName>
    </recommendedName>
    <alternativeName>
        <fullName evidence="8">4'-phosphopantetheinyl transferase EntD</fullName>
    </alternativeName>
    <alternativeName>
        <fullName evidence="9">Enterochelin synthase D</fullName>
    </alternativeName>
</protein>
<feature type="domain" description="4'-phosphopantetheinyl transferase" evidence="14">
    <location>
        <begin position="130"/>
        <end position="206"/>
    </location>
</feature>
<accession>A0AAE9SJX3</accession>
<dbReference type="SUPFAM" id="SSF56214">
    <property type="entry name" value="4'-phosphopantetheinyl transferase"/>
    <property type="match status" value="1"/>
</dbReference>
<comment type="subunit">
    <text evidence="4">EntB, EntD, EntE, and EntF form a multienzyme complex called enterobactin synthase.</text>
</comment>
<feature type="domain" description="4'-phosphopantetheinyl transferase N-terminal" evidence="15">
    <location>
        <begin position="51"/>
        <end position="123"/>
    </location>
</feature>
<evidence type="ECO:0000259" key="14">
    <source>
        <dbReference type="Pfam" id="PF01648"/>
    </source>
</evidence>
<feature type="binding site" evidence="13">
    <location>
        <position position="136"/>
    </location>
    <ligand>
        <name>Mg(2+)</name>
        <dbReference type="ChEBI" id="CHEBI:18420"/>
    </ligand>
</feature>
<feature type="binding site" evidence="12">
    <location>
        <position position="63"/>
    </location>
    <ligand>
        <name>CoA</name>
        <dbReference type="ChEBI" id="CHEBI:57287"/>
    </ligand>
</feature>
<evidence type="ECO:0000256" key="10">
    <source>
        <dbReference type="ARBA" id="ARBA00049176"/>
    </source>
</evidence>
<dbReference type="GO" id="GO:0000287">
    <property type="term" value="F:magnesium ion binding"/>
    <property type="evidence" value="ECO:0007669"/>
    <property type="project" value="InterPro"/>
</dbReference>
<dbReference type="EMBL" id="CP050467">
    <property type="protein sequence ID" value="UTZ25881.1"/>
    <property type="molecule type" value="Genomic_DNA"/>
</dbReference>
<dbReference type="AlphaFoldDB" id="A0AAE9SJX3"/>
<evidence type="ECO:0000256" key="5">
    <source>
        <dbReference type="ARBA" id="ARBA00019087"/>
    </source>
</evidence>
<evidence type="ECO:0000256" key="11">
    <source>
        <dbReference type="ARBA" id="ARBA00049191"/>
    </source>
</evidence>
<dbReference type="InterPro" id="IPR008278">
    <property type="entry name" value="4-PPantetheinyl_Trfase_dom"/>
</dbReference>
<feature type="binding site" evidence="12">
    <location>
        <position position="71"/>
    </location>
    <ligand>
        <name>CoA</name>
        <dbReference type="ChEBI" id="CHEBI:57287"/>
    </ligand>
</feature>
<comment type="similarity">
    <text evidence="3">Belongs to the P-Pant transferase superfamily. EntD family.</text>
</comment>
<keyword evidence="13" id="KW-0460">Magnesium</keyword>
<evidence type="ECO:0000256" key="4">
    <source>
        <dbReference type="ARBA" id="ARBA00011503"/>
    </source>
</evidence>
<dbReference type="PANTHER" id="PTHR38096:SF1">
    <property type="entry name" value="ENTEROBACTIN SYNTHASE COMPONENT D"/>
    <property type="match status" value="1"/>
</dbReference>
<feature type="binding site" evidence="12">
    <location>
        <position position="178"/>
    </location>
    <ligand>
        <name>CoA</name>
        <dbReference type="ChEBI" id="CHEBI:57287"/>
    </ligand>
</feature>
<comment type="function">
    <text evidence="1">Involved in the biosynthesis of the siderophore enterobactin (enterochelin), which is a macrocyclic trimeric lactone of N-(2,3-dihydroxybenzoyl)-serine. The serine trilactone serves as a scaffolding for the three catechol functionalities that provide hexadentate coordination for the tightly ligated iron(2+) atoms. Plays an essential role in the assembly of the enterobactin by catalyzing the transfer of the 4'-phosphopantetheine (Ppant) moiety from coenzyme A to the apo-domains of both EntB (ArCP domain) and EntF (PCP domain) to yield their holo-forms which make them competent for the activation of 2,3-dihydroxybenzoate (DHB) and L-serine, respectively.</text>
</comment>
<dbReference type="GO" id="GO:0008897">
    <property type="term" value="F:holo-[acyl-carrier-protein] synthase activity"/>
    <property type="evidence" value="ECO:0007669"/>
    <property type="project" value="InterPro"/>
</dbReference>
<dbReference type="GO" id="GO:0009239">
    <property type="term" value="P:enterobactin biosynthetic process"/>
    <property type="evidence" value="ECO:0007669"/>
    <property type="project" value="UniProtKB-KW"/>
</dbReference>
<dbReference type="InterPro" id="IPR003542">
    <property type="entry name" value="Enbac_synth_compD-like"/>
</dbReference>
<dbReference type="RefSeq" id="WP_369522753.1">
    <property type="nucleotide sequence ID" value="NZ_CP050467.1"/>
</dbReference>
<proteinExistence type="inferred from homology"/>
<evidence type="ECO:0000256" key="13">
    <source>
        <dbReference type="PIRSR" id="PIRSR603542-2"/>
    </source>
</evidence>
<comment type="cofactor">
    <cofactor evidence="13">
        <name>Mg(2+)</name>
        <dbReference type="ChEBI" id="CHEBI:18420"/>
    </cofactor>
</comment>
<dbReference type="InterPro" id="IPR041354">
    <property type="entry name" value="4PPT_N"/>
</dbReference>
<feature type="binding site" evidence="12">
    <location>
        <position position="134"/>
    </location>
    <ligand>
        <name>CoA</name>
        <dbReference type="ChEBI" id="CHEBI:57287"/>
    </ligand>
</feature>
<evidence type="ECO:0000313" key="16">
    <source>
        <dbReference type="EMBL" id="UTZ25881.1"/>
    </source>
</evidence>
<feature type="binding site" evidence="12">
    <location>
        <position position="174"/>
    </location>
    <ligand>
        <name>CoA</name>
        <dbReference type="ChEBI" id="CHEBI:57287"/>
    </ligand>
</feature>
<dbReference type="Pfam" id="PF17837">
    <property type="entry name" value="4PPT_N"/>
    <property type="match status" value="1"/>
</dbReference>
<dbReference type="InterPro" id="IPR037143">
    <property type="entry name" value="4-PPantetheinyl_Trfase_dom_sf"/>
</dbReference>
<comment type="pathway">
    <text evidence="2">Siderophore biosynthesis; enterobactin biosynthesis.</text>
</comment>
<gene>
    <name evidence="16" type="ORF">HB761_03390</name>
</gene>
<name>A0AAE9SJX3_9VIBR</name>
<feature type="binding site" evidence="13">
    <location>
        <position position="134"/>
    </location>
    <ligand>
        <name>Mg(2+)</name>
        <dbReference type="ChEBI" id="CHEBI:18420"/>
    </ligand>
</feature>
<evidence type="ECO:0000256" key="12">
    <source>
        <dbReference type="PIRSR" id="PIRSR603542-1"/>
    </source>
</evidence>
<keyword evidence="6 16" id="KW-0808">Transferase</keyword>
<feature type="binding site" evidence="12">
    <location>
        <begin position="112"/>
        <end position="113"/>
    </location>
    <ligand>
        <name>CoA</name>
        <dbReference type="ChEBI" id="CHEBI:57287"/>
    </ligand>
</feature>
<evidence type="ECO:0000256" key="6">
    <source>
        <dbReference type="ARBA" id="ARBA00022679"/>
    </source>
</evidence>
<evidence type="ECO:0000256" key="8">
    <source>
        <dbReference type="ARBA" id="ARBA00029894"/>
    </source>
</evidence>
<evidence type="ECO:0000313" key="17">
    <source>
        <dbReference type="Proteomes" id="UP001058687"/>
    </source>
</evidence>
<dbReference type="Pfam" id="PF01648">
    <property type="entry name" value="ACPS"/>
    <property type="match status" value="1"/>
</dbReference>
<evidence type="ECO:0000256" key="3">
    <source>
        <dbReference type="ARBA" id="ARBA00008342"/>
    </source>
</evidence>
<feature type="binding site" evidence="13">
    <location>
        <position position="135"/>
    </location>
    <ligand>
        <name>Mg(2+)</name>
        <dbReference type="ChEBI" id="CHEBI:18420"/>
    </ligand>
</feature>
<dbReference type="PRINTS" id="PR01399">
    <property type="entry name" value="ENTSNTHTASED"/>
</dbReference>
<dbReference type="PANTHER" id="PTHR38096">
    <property type="entry name" value="ENTEROBACTIN SYNTHASE COMPONENT D"/>
    <property type="match status" value="1"/>
</dbReference>
<dbReference type="GO" id="GO:0009366">
    <property type="term" value="C:enterobactin synthetase complex"/>
    <property type="evidence" value="ECO:0007669"/>
    <property type="project" value="InterPro"/>
</dbReference>
<evidence type="ECO:0000256" key="7">
    <source>
        <dbReference type="ARBA" id="ARBA00023191"/>
    </source>
</evidence>
<keyword evidence="7" id="KW-0259">Enterobactin biosynthesis</keyword>
<evidence type="ECO:0000256" key="1">
    <source>
        <dbReference type="ARBA" id="ARBA00003937"/>
    </source>
</evidence>
<evidence type="ECO:0000256" key="2">
    <source>
        <dbReference type="ARBA" id="ARBA00004993"/>
    </source>
</evidence>
<comment type="catalytic activity">
    <reaction evidence="11">
        <text>apo-[peptidyl-carrier protein] + CoA = holo-[peptidyl-carrier protein] + adenosine 3',5'-bisphosphate + H(+)</text>
        <dbReference type="Rhea" id="RHEA:46228"/>
        <dbReference type="Rhea" id="RHEA-COMP:11479"/>
        <dbReference type="Rhea" id="RHEA-COMP:11480"/>
        <dbReference type="ChEBI" id="CHEBI:15378"/>
        <dbReference type="ChEBI" id="CHEBI:29999"/>
        <dbReference type="ChEBI" id="CHEBI:57287"/>
        <dbReference type="ChEBI" id="CHEBI:58343"/>
        <dbReference type="ChEBI" id="CHEBI:64479"/>
    </reaction>
</comment>
<evidence type="ECO:0000259" key="15">
    <source>
        <dbReference type="Pfam" id="PF17837"/>
    </source>
</evidence>
<sequence length="246" mass="27759">MNGNLLKVTQLKKEAPDSPLAPFRLHLEGASPKVYIVQATPEMYSQVGLAEEEKHIQKAVEKRQREFRAGRHAARSAMQNLDLSKSNLTEMPILTGHFREPLFPSDISGSISHTDGICLAACAQKNEVASLGIDIESNTALAEHLFSSIYTRDEQALLNRTHDLPDTLIFSIKESIFKCCFPFVQVYFDFLDAQITLEPKNKHSGQFSFELIGRNQDALKAKLPNLSFHGHYCFDQQYVFSLCYFS</sequence>
<comment type="catalytic activity">
    <reaction evidence="10">
        <text>apo-[aryl-carrier protein] + CoA = holo-[aryl-carrier protein] + adenosine 3',5'-bisphosphate + H(+)</text>
        <dbReference type="Rhea" id="RHEA:48404"/>
        <dbReference type="Rhea" id="RHEA-COMP:15903"/>
        <dbReference type="Rhea" id="RHEA-COMP:17557"/>
        <dbReference type="ChEBI" id="CHEBI:15378"/>
        <dbReference type="ChEBI" id="CHEBI:29999"/>
        <dbReference type="ChEBI" id="CHEBI:57287"/>
        <dbReference type="ChEBI" id="CHEBI:58343"/>
        <dbReference type="ChEBI" id="CHEBI:64479"/>
    </reaction>
</comment>
<dbReference type="Gene3D" id="3.90.470.20">
    <property type="entry name" value="4'-phosphopantetheinyl transferase domain"/>
    <property type="match status" value="1"/>
</dbReference>